<dbReference type="RefSeq" id="WP_012830244.1">
    <property type="nucleotide sequence ID" value="NC_013440.1"/>
</dbReference>
<proteinExistence type="predicted"/>
<protein>
    <submittedName>
        <fullName evidence="1">Uncharacterized protein</fullName>
    </submittedName>
</protein>
<dbReference type="KEGG" id="hoh:Hoch_5164"/>
<evidence type="ECO:0000313" key="2">
    <source>
        <dbReference type="Proteomes" id="UP000001880"/>
    </source>
</evidence>
<name>D0LWK2_HALO1</name>
<reference evidence="1 2" key="1">
    <citation type="journal article" date="2010" name="Stand. Genomic Sci.">
        <title>Complete genome sequence of Haliangium ochraceum type strain (SMP-2).</title>
        <authorList>
            <consortium name="US DOE Joint Genome Institute (JGI-PGF)"/>
            <person name="Ivanova N."/>
            <person name="Daum C."/>
            <person name="Lang E."/>
            <person name="Abt B."/>
            <person name="Kopitz M."/>
            <person name="Saunders E."/>
            <person name="Lapidus A."/>
            <person name="Lucas S."/>
            <person name="Glavina Del Rio T."/>
            <person name="Nolan M."/>
            <person name="Tice H."/>
            <person name="Copeland A."/>
            <person name="Cheng J.F."/>
            <person name="Chen F."/>
            <person name="Bruce D."/>
            <person name="Goodwin L."/>
            <person name="Pitluck S."/>
            <person name="Mavromatis K."/>
            <person name="Pati A."/>
            <person name="Mikhailova N."/>
            <person name="Chen A."/>
            <person name="Palaniappan K."/>
            <person name="Land M."/>
            <person name="Hauser L."/>
            <person name="Chang Y.J."/>
            <person name="Jeffries C.D."/>
            <person name="Detter J.C."/>
            <person name="Brettin T."/>
            <person name="Rohde M."/>
            <person name="Goker M."/>
            <person name="Bristow J."/>
            <person name="Markowitz V."/>
            <person name="Eisen J.A."/>
            <person name="Hugenholtz P."/>
            <person name="Kyrpides N.C."/>
            <person name="Klenk H.P."/>
        </authorList>
    </citation>
    <scope>NUCLEOTIDE SEQUENCE [LARGE SCALE GENOMIC DNA]</scope>
    <source>
        <strain evidence="2">DSM 14365 / CIP 107738 / JCM 11303 / AJ 13395 / SMP-2</strain>
    </source>
</reference>
<dbReference type="eggNOG" id="COG0727">
    <property type="taxonomic scope" value="Bacteria"/>
</dbReference>
<dbReference type="Proteomes" id="UP000001880">
    <property type="component" value="Chromosome"/>
</dbReference>
<keyword evidence="2" id="KW-1185">Reference proteome</keyword>
<gene>
    <name evidence="1" type="ordered locus">Hoch_5164</name>
</gene>
<dbReference type="EMBL" id="CP001804">
    <property type="protein sequence ID" value="ACY17652.1"/>
    <property type="molecule type" value="Genomic_DNA"/>
</dbReference>
<evidence type="ECO:0000313" key="1">
    <source>
        <dbReference type="EMBL" id="ACY17652.1"/>
    </source>
</evidence>
<dbReference type="HOGENOM" id="CLU_1249190_0_0_7"/>
<organism evidence="1 2">
    <name type="scientific">Haliangium ochraceum (strain DSM 14365 / JCM 11303 / SMP-2)</name>
    <dbReference type="NCBI Taxonomy" id="502025"/>
    <lineage>
        <taxon>Bacteria</taxon>
        <taxon>Pseudomonadati</taxon>
        <taxon>Myxococcota</taxon>
        <taxon>Polyangia</taxon>
        <taxon>Haliangiales</taxon>
        <taxon>Kofleriaceae</taxon>
        <taxon>Haliangium</taxon>
    </lineage>
</organism>
<sequence>MTDSRAIHHRYLDPLEQIWLETARRIGLRIDRSPEVYAASDGRGRLTIGAGDTLDADDSLAQMIFHELCHALVEGPHSFAAPDWGLDNTSMRDAAREHACLRTQAALTAPRGLHLILAPTTDFRAFYNRLDPRAPLAEHEPEGDDDGSVALARAALARAGQPPWAPHLERALDATERVAALVAPFAAPEGDASGAYAAAHSDDTLPPLWRLWRAPDSDSRG</sequence>
<dbReference type="OrthoDB" id="196483at2"/>
<dbReference type="AlphaFoldDB" id="D0LWK2"/>
<accession>D0LWK2</accession>